<name>A0AAD4GD68_BOLED</name>
<dbReference type="Proteomes" id="UP001194468">
    <property type="component" value="Unassembled WGS sequence"/>
</dbReference>
<feature type="transmembrane region" description="Helical" evidence="7">
    <location>
        <begin position="35"/>
        <end position="60"/>
    </location>
</feature>
<feature type="region of interest" description="Disordered" evidence="6">
    <location>
        <begin position="1"/>
        <end position="23"/>
    </location>
</feature>
<sequence>MATECDPLLSTTNTSAQDQSRLPVGPLQVPRSTRYAILGGLWSATFLSSLNTTLVATLLPSISSEFNKSNEASWLGTSYLLAVCTFTPLYGRLCDVMGRRGANQIAVIAAAIGTAACGFSSNMEILILARFLSGMGGGGIMTTSTIVISDMYSLRSRGLAQGFSALFNGLGMGLGGPIGGLVSDWFGWRWAFIMQLPLFALSLLLTTYNLRYVTPGKAKSTKDVLTRIDWCGSFTLLVAVGAFLTFLSMKFNEDYAWNDPWVIIPLVLASLFGVAFVLVELLVAPEPVLAPFLLRQRVPVLVGMSNFLVALCNFSVMYFYPMWFQTVALTSASIAGLHLLPNSTAMSIGSLFAGWMMHRTGKYKMINVIFGFFPFIGIVLITLLHENSGPLQTWLSIVPLGFGNAVVLQTMLIALLAHLPENSMAVGTGFGQVFRGLGQVSGVAVSSALFQYKLNSELHARIHTPNAEEIISHIRHSTTLVAQLPPDLQRAARDSYAVSLRAVFLLAACSTLLAYFVRLPVPEKTLEGSGKTSDESRVEARTAGSAGAVRSDEGEEVNEEREEDGFAVGPPAGPRYPLSGFETIHLTMDPDLEPNTTRANGTTRRD</sequence>
<evidence type="ECO:0000256" key="5">
    <source>
        <dbReference type="ARBA" id="ARBA00023136"/>
    </source>
</evidence>
<feature type="transmembrane region" description="Helical" evidence="7">
    <location>
        <begin position="72"/>
        <end position="90"/>
    </location>
</feature>
<feature type="transmembrane region" description="Helical" evidence="7">
    <location>
        <begin position="397"/>
        <end position="417"/>
    </location>
</feature>
<dbReference type="GO" id="GO:0015174">
    <property type="term" value="F:basic amino acid transmembrane transporter activity"/>
    <property type="evidence" value="ECO:0007669"/>
    <property type="project" value="TreeGrafter"/>
</dbReference>
<dbReference type="PRINTS" id="PR01036">
    <property type="entry name" value="TCRTETB"/>
</dbReference>
<dbReference type="Gene3D" id="1.20.1720.10">
    <property type="entry name" value="Multidrug resistance protein D"/>
    <property type="match status" value="1"/>
</dbReference>
<comment type="subcellular location">
    <subcellularLocation>
        <location evidence="1">Endomembrane system</location>
        <topology evidence="1">Multi-pass membrane protein</topology>
    </subcellularLocation>
</comment>
<feature type="compositionally biased region" description="Polar residues" evidence="6">
    <location>
        <begin position="9"/>
        <end position="20"/>
    </location>
</feature>
<evidence type="ECO:0000313" key="10">
    <source>
        <dbReference type="Proteomes" id="UP001194468"/>
    </source>
</evidence>
<comment type="caution">
    <text evidence="9">The sequence shown here is derived from an EMBL/GenBank/DDBJ whole genome shotgun (WGS) entry which is preliminary data.</text>
</comment>
<reference evidence="9" key="2">
    <citation type="journal article" date="2020" name="Nat. Commun.">
        <title>Large-scale genome sequencing of mycorrhizal fungi provides insights into the early evolution of symbiotic traits.</title>
        <authorList>
            <person name="Miyauchi S."/>
            <person name="Kiss E."/>
            <person name="Kuo A."/>
            <person name="Drula E."/>
            <person name="Kohler A."/>
            <person name="Sanchez-Garcia M."/>
            <person name="Morin E."/>
            <person name="Andreopoulos B."/>
            <person name="Barry K.W."/>
            <person name="Bonito G."/>
            <person name="Buee M."/>
            <person name="Carver A."/>
            <person name="Chen C."/>
            <person name="Cichocki N."/>
            <person name="Clum A."/>
            <person name="Culley D."/>
            <person name="Crous P.W."/>
            <person name="Fauchery L."/>
            <person name="Girlanda M."/>
            <person name="Hayes R.D."/>
            <person name="Keri Z."/>
            <person name="LaButti K."/>
            <person name="Lipzen A."/>
            <person name="Lombard V."/>
            <person name="Magnuson J."/>
            <person name="Maillard F."/>
            <person name="Murat C."/>
            <person name="Nolan M."/>
            <person name="Ohm R.A."/>
            <person name="Pangilinan J."/>
            <person name="Pereira M.F."/>
            <person name="Perotto S."/>
            <person name="Peter M."/>
            <person name="Pfister S."/>
            <person name="Riley R."/>
            <person name="Sitrit Y."/>
            <person name="Stielow J.B."/>
            <person name="Szollosi G."/>
            <person name="Zifcakova L."/>
            <person name="Stursova M."/>
            <person name="Spatafora J.W."/>
            <person name="Tedersoo L."/>
            <person name="Vaario L.M."/>
            <person name="Yamada A."/>
            <person name="Yan M."/>
            <person name="Wang P."/>
            <person name="Xu J."/>
            <person name="Bruns T."/>
            <person name="Baldrian P."/>
            <person name="Vilgalys R."/>
            <person name="Dunand C."/>
            <person name="Henrissat B."/>
            <person name="Grigoriev I.V."/>
            <person name="Hibbett D."/>
            <person name="Nagy L.G."/>
            <person name="Martin F.M."/>
        </authorList>
    </citation>
    <scope>NUCLEOTIDE SEQUENCE</scope>
    <source>
        <strain evidence="9">BED1</strain>
    </source>
</reference>
<feature type="transmembrane region" description="Helical" evidence="7">
    <location>
        <begin position="102"/>
        <end position="121"/>
    </location>
</feature>
<dbReference type="PANTHER" id="PTHR23501:SF191">
    <property type="entry name" value="VACUOLAR BASIC AMINO ACID TRANSPORTER 4"/>
    <property type="match status" value="1"/>
</dbReference>
<dbReference type="GO" id="GO:0005886">
    <property type="term" value="C:plasma membrane"/>
    <property type="evidence" value="ECO:0007669"/>
    <property type="project" value="TreeGrafter"/>
</dbReference>
<feature type="transmembrane region" description="Helical" evidence="7">
    <location>
        <begin position="332"/>
        <end position="353"/>
    </location>
</feature>
<feature type="transmembrane region" description="Helical" evidence="7">
    <location>
        <begin position="300"/>
        <end position="320"/>
    </location>
</feature>
<feature type="transmembrane region" description="Helical" evidence="7">
    <location>
        <begin position="188"/>
        <end position="210"/>
    </location>
</feature>
<evidence type="ECO:0000256" key="2">
    <source>
        <dbReference type="ARBA" id="ARBA00022448"/>
    </source>
</evidence>
<keyword evidence="3 7" id="KW-0812">Transmembrane</keyword>
<protein>
    <submittedName>
        <fullName evidence="9">Major facilitator superfamily domain-containing protein</fullName>
    </submittedName>
</protein>
<organism evidence="9 10">
    <name type="scientific">Boletus edulis BED1</name>
    <dbReference type="NCBI Taxonomy" id="1328754"/>
    <lineage>
        <taxon>Eukaryota</taxon>
        <taxon>Fungi</taxon>
        <taxon>Dikarya</taxon>
        <taxon>Basidiomycota</taxon>
        <taxon>Agaricomycotina</taxon>
        <taxon>Agaricomycetes</taxon>
        <taxon>Agaricomycetidae</taxon>
        <taxon>Boletales</taxon>
        <taxon>Boletineae</taxon>
        <taxon>Boletaceae</taxon>
        <taxon>Boletoideae</taxon>
        <taxon>Boletus</taxon>
    </lineage>
</organism>
<feature type="region of interest" description="Disordered" evidence="6">
    <location>
        <begin position="525"/>
        <end position="606"/>
    </location>
</feature>
<evidence type="ECO:0000313" key="9">
    <source>
        <dbReference type="EMBL" id="KAF8437501.1"/>
    </source>
</evidence>
<evidence type="ECO:0000256" key="7">
    <source>
        <dbReference type="SAM" id="Phobius"/>
    </source>
</evidence>
<dbReference type="InterPro" id="IPR020846">
    <property type="entry name" value="MFS_dom"/>
</dbReference>
<keyword evidence="4 7" id="KW-1133">Transmembrane helix</keyword>
<evidence type="ECO:0000256" key="6">
    <source>
        <dbReference type="SAM" id="MobiDB-lite"/>
    </source>
</evidence>
<dbReference type="Gene3D" id="1.20.1250.20">
    <property type="entry name" value="MFS general substrate transporter like domains"/>
    <property type="match status" value="1"/>
</dbReference>
<dbReference type="AlphaFoldDB" id="A0AAD4GD68"/>
<feature type="transmembrane region" description="Helical" evidence="7">
    <location>
        <begin position="230"/>
        <end position="249"/>
    </location>
</feature>
<dbReference type="InterPro" id="IPR011701">
    <property type="entry name" value="MFS"/>
</dbReference>
<keyword evidence="10" id="KW-1185">Reference proteome</keyword>
<dbReference type="GO" id="GO:0000329">
    <property type="term" value="C:fungal-type vacuole membrane"/>
    <property type="evidence" value="ECO:0007669"/>
    <property type="project" value="TreeGrafter"/>
</dbReference>
<dbReference type="EMBL" id="WHUW01000018">
    <property type="protein sequence ID" value="KAF8437501.1"/>
    <property type="molecule type" value="Genomic_DNA"/>
</dbReference>
<feature type="transmembrane region" description="Helical" evidence="7">
    <location>
        <begin position="498"/>
        <end position="517"/>
    </location>
</feature>
<dbReference type="GO" id="GO:0012505">
    <property type="term" value="C:endomembrane system"/>
    <property type="evidence" value="ECO:0007669"/>
    <property type="project" value="UniProtKB-SubCell"/>
</dbReference>
<evidence type="ECO:0000256" key="4">
    <source>
        <dbReference type="ARBA" id="ARBA00022989"/>
    </source>
</evidence>
<dbReference type="PROSITE" id="PS50850">
    <property type="entry name" value="MFS"/>
    <property type="match status" value="1"/>
</dbReference>
<evidence type="ECO:0000259" key="8">
    <source>
        <dbReference type="PROSITE" id="PS50850"/>
    </source>
</evidence>
<proteinExistence type="predicted"/>
<dbReference type="InterPro" id="IPR036259">
    <property type="entry name" value="MFS_trans_sf"/>
</dbReference>
<feature type="compositionally biased region" description="Polar residues" evidence="6">
    <location>
        <begin position="594"/>
        <end position="606"/>
    </location>
</feature>
<accession>A0AAD4GD68</accession>
<dbReference type="SUPFAM" id="SSF103473">
    <property type="entry name" value="MFS general substrate transporter"/>
    <property type="match status" value="1"/>
</dbReference>
<evidence type="ECO:0000256" key="3">
    <source>
        <dbReference type="ARBA" id="ARBA00022692"/>
    </source>
</evidence>
<keyword evidence="5 7" id="KW-0472">Membrane</keyword>
<feature type="transmembrane region" description="Helical" evidence="7">
    <location>
        <begin position="261"/>
        <end position="279"/>
    </location>
</feature>
<dbReference type="PANTHER" id="PTHR23501">
    <property type="entry name" value="MAJOR FACILITATOR SUPERFAMILY"/>
    <property type="match status" value="1"/>
</dbReference>
<reference evidence="9" key="1">
    <citation type="submission" date="2019-10" db="EMBL/GenBank/DDBJ databases">
        <authorList>
            <consortium name="DOE Joint Genome Institute"/>
            <person name="Kuo A."/>
            <person name="Miyauchi S."/>
            <person name="Kiss E."/>
            <person name="Drula E."/>
            <person name="Kohler A."/>
            <person name="Sanchez-Garcia M."/>
            <person name="Andreopoulos B."/>
            <person name="Barry K.W."/>
            <person name="Bonito G."/>
            <person name="Buee M."/>
            <person name="Carver A."/>
            <person name="Chen C."/>
            <person name="Cichocki N."/>
            <person name="Clum A."/>
            <person name="Culley D."/>
            <person name="Crous P.W."/>
            <person name="Fauchery L."/>
            <person name="Girlanda M."/>
            <person name="Hayes R."/>
            <person name="Keri Z."/>
            <person name="LaButti K."/>
            <person name="Lipzen A."/>
            <person name="Lombard V."/>
            <person name="Magnuson J."/>
            <person name="Maillard F."/>
            <person name="Morin E."/>
            <person name="Murat C."/>
            <person name="Nolan M."/>
            <person name="Ohm R."/>
            <person name="Pangilinan J."/>
            <person name="Pereira M."/>
            <person name="Perotto S."/>
            <person name="Peter M."/>
            <person name="Riley R."/>
            <person name="Sitrit Y."/>
            <person name="Stielow B."/>
            <person name="Szollosi G."/>
            <person name="Zifcakova L."/>
            <person name="Stursova M."/>
            <person name="Spatafora J.W."/>
            <person name="Tedersoo L."/>
            <person name="Vaario L.-M."/>
            <person name="Yamada A."/>
            <person name="Yan M."/>
            <person name="Wang P."/>
            <person name="Xu J."/>
            <person name="Bruns T."/>
            <person name="Baldrian P."/>
            <person name="Vilgalys R."/>
            <person name="Henrissat B."/>
            <person name="Grigoriev I.V."/>
            <person name="Hibbett D."/>
            <person name="Nagy L.G."/>
            <person name="Martin F.M."/>
        </authorList>
    </citation>
    <scope>NUCLEOTIDE SEQUENCE</scope>
    <source>
        <strain evidence="9">BED1</strain>
    </source>
</reference>
<feature type="domain" description="Major facilitator superfamily (MFS) profile" evidence="8">
    <location>
        <begin position="37"/>
        <end position="525"/>
    </location>
</feature>
<gene>
    <name evidence="9" type="ORF">L210DRAFT_3545832</name>
</gene>
<feature type="transmembrane region" description="Helical" evidence="7">
    <location>
        <begin position="160"/>
        <end position="182"/>
    </location>
</feature>
<dbReference type="Pfam" id="PF07690">
    <property type="entry name" value="MFS_1"/>
    <property type="match status" value="1"/>
</dbReference>
<feature type="transmembrane region" description="Helical" evidence="7">
    <location>
        <begin position="365"/>
        <end position="385"/>
    </location>
</feature>
<keyword evidence="2" id="KW-0813">Transport</keyword>
<evidence type="ECO:0000256" key="1">
    <source>
        <dbReference type="ARBA" id="ARBA00004127"/>
    </source>
</evidence>
<feature type="compositionally biased region" description="Acidic residues" evidence="6">
    <location>
        <begin position="553"/>
        <end position="565"/>
    </location>
</feature>
<feature type="transmembrane region" description="Helical" evidence="7">
    <location>
        <begin position="127"/>
        <end position="148"/>
    </location>
</feature>